<dbReference type="EMBL" id="BDSP01000058">
    <property type="protein sequence ID" value="GAX12922.1"/>
    <property type="molecule type" value="Genomic_DNA"/>
</dbReference>
<comment type="caution">
    <text evidence="7">The sequence shown here is derived from an EMBL/GenBank/DDBJ whole genome shotgun (WGS) entry which is preliminary data.</text>
</comment>
<protein>
    <recommendedName>
        <fullName evidence="9">Transcription initiation factor TFIID subunit 9B</fullName>
    </recommendedName>
</protein>
<feature type="compositionally biased region" description="Polar residues" evidence="6">
    <location>
        <begin position="319"/>
        <end position="328"/>
    </location>
</feature>
<feature type="region of interest" description="Disordered" evidence="6">
    <location>
        <begin position="302"/>
        <end position="331"/>
    </location>
</feature>
<evidence type="ECO:0000313" key="7">
    <source>
        <dbReference type="EMBL" id="GAX12922.1"/>
    </source>
</evidence>
<feature type="region of interest" description="Disordered" evidence="6">
    <location>
        <begin position="1"/>
        <end position="90"/>
    </location>
</feature>
<evidence type="ECO:0000313" key="8">
    <source>
        <dbReference type="Proteomes" id="UP000198406"/>
    </source>
</evidence>
<comment type="subcellular location">
    <subcellularLocation>
        <location evidence="1">Nucleus</location>
    </subcellularLocation>
</comment>
<dbReference type="GO" id="GO:0046982">
    <property type="term" value="F:protein heterodimerization activity"/>
    <property type="evidence" value="ECO:0007669"/>
    <property type="project" value="InterPro"/>
</dbReference>
<feature type="region of interest" description="Disordered" evidence="6">
    <location>
        <begin position="378"/>
        <end position="441"/>
    </location>
</feature>
<dbReference type="PANTHER" id="PTHR48068:SF4">
    <property type="entry name" value="TATA-BOX BINDING PROTEIN ASSOCIATED FACTOR 9"/>
    <property type="match status" value="1"/>
</dbReference>
<feature type="compositionally biased region" description="Basic residues" evidence="6">
    <location>
        <begin position="65"/>
        <end position="75"/>
    </location>
</feature>
<dbReference type="GO" id="GO:0003713">
    <property type="term" value="F:transcription coactivator activity"/>
    <property type="evidence" value="ECO:0007669"/>
    <property type="project" value="TreeGrafter"/>
</dbReference>
<dbReference type="GO" id="GO:0000124">
    <property type="term" value="C:SAGA complex"/>
    <property type="evidence" value="ECO:0007669"/>
    <property type="project" value="TreeGrafter"/>
</dbReference>
<dbReference type="PANTHER" id="PTHR48068">
    <property type="entry name" value="TAF9 RNA POLYMERASE II, TATA BOX-BINDING PROTEIN (TBP)-ASSOCIATED FACTOR"/>
    <property type="match status" value="1"/>
</dbReference>
<dbReference type="InterPro" id="IPR003162">
    <property type="entry name" value="TFIID-31"/>
</dbReference>
<feature type="compositionally biased region" description="Low complexity" evidence="6">
    <location>
        <begin position="378"/>
        <end position="388"/>
    </location>
</feature>
<dbReference type="InterPro" id="IPR009072">
    <property type="entry name" value="Histone-fold"/>
</dbReference>
<evidence type="ECO:0008006" key="9">
    <source>
        <dbReference type="Google" id="ProtNLM"/>
    </source>
</evidence>
<dbReference type="InterPro" id="IPR051431">
    <property type="entry name" value="TFIID_subunit_9"/>
</dbReference>
<accession>A0A1Z5JGA6</accession>
<comment type="similarity">
    <text evidence="2">Belongs to the TAF9 family.</text>
</comment>
<dbReference type="Gene3D" id="1.10.20.10">
    <property type="entry name" value="Histone, subunit A"/>
    <property type="match status" value="1"/>
</dbReference>
<dbReference type="OrthoDB" id="341924at2759"/>
<gene>
    <name evidence="7" type="ORF">FisN_32Lh056</name>
</gene>
<sequence>MTSNPSTASQPMPSAATAPPTANAPPATATTNAPAPSAPTAKSKSGSTKTKTVTKASGAAGTQAKVKKPASRKKPVATNPNNNNNKNTTTPTALQQAKLAQADLAKQRAQAEARKMDPLWYRIEDVLWDTSAAIQNSSILPEQVPLVEQVLSHYGLTTADVTPQAMTCLLEQARRFAQELMGHAHDLAFAANRIDIQEGDLKLAVQLRPDFRIATTAQIPKLHQVAQHINRMPLPPIPSHCFSGVVLPPAPYQLTARTYDIVSGAKVQRKISLAVPAAPPKPKSTYGATKGRQIPIQLKSTVVEESSPAKMDVTAVEPATTNPSTTNPVDVAIQDVPTVEGKNERPSSQDPVPMETSITAEESTITTAAEVTTTDPAAAAATTTQEATLHPQPEEATAKIEEVQRSDVVMKEEEKATPMDTTGAISEPSKEEEKPSNATNE</sequence>
<dbReference type="InParanoid" id="A0A1Z5JGA6"/>
<feature type="compositionally biased region" description="Basic and acidic residues" evidence="6">
    <location>
        <begin position="392"/>
        <end position="417"/>
    </location>
</feature>
<dbReference type="SUPFAM" id="SSF47113">
    <property type="entry name" value="Histone-fold"/>
    <property type="match status" value="1"/>
</dbReference>
<evidence type="ECO:0000256" key="3">
    <source>
        <dbReference type="ARBA" id="ARBA00023015"/>
    </source>
</evidence>
<evidence type="ECO:0000256" key="6">
    <source>
        <dbReference type="SAM" id="MobiDB-lite"/>
    </source>
</evidence>
<evidence type="ECO:0000256" key="1">
    <source>
        <dbReference type="ARBA" id="ARBA00004123"/>
    </source>
</evidence>
<keyword evidence="5" id="KW-0539">Nucleus</keyword>
<dbReference type="GO" id="GO:0016251">
    <property type="term" value="F:RNA polymerase II general transcription initiation factor activity"/>
    <property type="evidence" value="ECO:0007669"/>
    <property type="project" value="TreeGrafter"/>
</dbReference>
<evidence type="ECO:0000256" key="4">
    <source>
        <dbReference type="ARBA" id="ARBA00023163"/>
    </source>
</evidence>
<keyword evidence="4" id="KW-0804">Transcription</keyword>
<organism evidence="7 8">
    <name type="scientific">Fistulifera solaris</name>
    <name type="common">Oleaginous diatom</name>
    <dbReference type="NCBI Taxonomy" id="1519565"/>
    <lineage>
        <taxon>Eukaryota</taxon>
        <taxon>Sar</taxon>
        <taxon>Stramenopiles</taxon>
        <taxon>Ochrophyta</taxon>
        <taxon>Bacillariophyta</taxon>
        <taxon>Bacillariophyceae</taxon>
        <taxon>Bacillariophycidae</taxon>
        <taxon>Naviculales</taxon>
        <taxon>Naviculaceae</taxon>
        <taxon>Fistulifera</taxon>
    </lineage>
</organism>
<evidence type="ECO:0000256" key="2">
    <source>
        <dbReference type="ARBA" id="ARBA00007646"/>
    </source>
</evidence>
<feature type="compositionally biased region" description="Low complexity" evidence="6">
    <location>
        <begin position="78"/>
        <end position="90"/>
    </location>
</feature>
<evidence type="ECO:0000256" key="5">
    <source>
        <dbReference type="ARBA" id="ARBA00023242"/>
    </source>
</evidence>
<feature type="compositionally biased region" description="Low complexity" evidence="6">
    <location>
        <begin position="1"/>
        <end position="62"/>
    </location>
</feature>
<keyword evidence="8" id="KW-1185">Reference proteome</keyword>
<dbReference type="AlphaFoldDB" id="A0A1Z5JGA6"/>
<reference evidence="7 8" key="1">
    <citation type="journal article" date="2015" name="Plant Cell">
        <title>Oil accumulation by the oleaginous diatom Fistulifera solaris as revealed by the genome and transcriptome.</title>
        <authorList>
            <person name="Tanaka T."/>
            <person name="Maeda Y."/>
            <person name="Veluchamy A."/>
            <person name="Tanaka M."/>
            <person name="Abida H."/>
            <person name="Marechal E."/>
            <person name="Bowler C."/>
            <person name="Muto M."/>
            <person name="Sunaga Y."/>
            <person name="Tanaka M."/>
            <person name="Yoshino T."/>
            <person name="Taniguchi T."/>
            <person name="Fukuda Y."/>
            <person name="Nemoto M."/>
            <person name="Matsumoto M."/>
            <person name="Wong P.S."/>
            <person name="Aburatani S."/>
            <person name="Fujibuchi W."/>
        </authorList>
    </citation>
    <scope>NUCLEOTIDE SEQUENCE [LARGE SCALE GENOMIC DNA]</scope>
    <source>
        <strain evidence="7 8">JPCC DA0580</strain>
    </source>
</reference>
<dbReference type="GO" id="GO:0005669">
    <property type="term" value="C:transcription factor TFIID complex"/>
    <property type="evidence" value="ECO:0007669"/>
    <property type="project" value="TreeGrafter"/>
</dbReference>
<keyword evidence="3" id="KW-0805">Transcription regulation</keyword>
<dbReference type="Proteomes" id="UP000198406">
    <property type="component" value="Unassembled WGS sequence"/>
</dbReference>
<dbReference type="GO" id="GO:0051123">
    <property type="term" value="P:RNA polymerase II preinitiation complex assembly"/>
    <property type="evidence" value="ECO:0007669"/>
    <property type="project" value="TreeGrafter"/>
</dbReference>
<dbReference type="Pfam" id="PF02291">
    <property type="entry name" value="TFIID-31kDa"/>
    <property type="match status" value="1"/>
</dbReference>
<proteinExistence type="inferred from homology"/>
<name>A0A1Z5JGA6_FISSO</name>